<dbReference type="GO" id="GO:0043565">
    <property type="term" value="F:sequence-specific DNA binding"/>
    <property type="evidence" value="ECO:0007669"/>
    <property type="project" value="InterPro"/>
</dbReference>
<keyword evidence="1" id="KW-0229">DNA integration</keyword>
<dbReference type="InterPro" id="IPR050090">
    <property type="entry name" value="Tyrosine_recombinase_XerCD"/>
</dbReference>
<dbReference type="InterPro" id="IPR002104">
    <property type="entry name" value="Integrase_catalytic"/>
</dbReference>
<reference evidence="7 8" key="1">
    <citation type="journal article" date="2003" name="Int. J. Syst. Evol. Microbiol.">
        <title>Towards a standardized format for the description of a novel species (of an established genus): Ochrobactrum gallinifaecis sp. nov.</title>
        <authorList>
            <person name="Kampfer P."/>
            <person name="Buczolits S."/>
            <person name="Albrecht A."/>
            <person name="Busse H.J."/>
            <person name="Stackebrandt E."/>
        </authorList>
    </citation>
    <scope>NUCLEOTIDE SEQUENCE [LARGE SCALE GENOMIC DNA]</scope>
    <source>
        <strain evidence="7 8">ISO 196</strain>
    </source>
</reference>
<feature type="domain" description="Tyr recombinase" evidence="6">
    <location>
        <begin position="5"/>
        <end position="179"/>
    </location>
</feature>
<evidence type="ECO:0000256" key="3">
    <source>
        <dbReference type="ARBA" id="ARBA00023163"/>
    </source>
</evidence>
<proteinExistence type="predicted"/>
<dbReference type="GO" id="GO:0006310">
    <property type="term" value="P:DNA recombination"/>
    <property type="evidence" value="ECO:0007669"/>
    <property type="project" value="UniProtKB-KW"/>
</dbReference>
<keyword evidence="8" id="KW-1185">Reference proteome</keyword>
<dbReference type="InterPro" id="IPR018060">
    <property type="entry name" value="HTH_AraC"/>
</dbReference>
<dbReference type="AlphaFoldDB" id="A0A502BNN0"/>
<accession>A0A502BNN0</accession>
<dbReference type="SUPFAM" id="SSF56349">
    <property type="entry name" value="DNA breaking-rejoining enzymes"/>
    <property type="match status" value="1"/>
</dbReference>
<dbReference type="InterPro" id="IPR013762">
    <property type="entry name" value="Integrase-like_cat_sf"/>
</dbReference>
<dbReference type="PANTHER" id="PTHR30349:SF64">
    <property type="entry name" value="PROPHAGE INTEGRASE INTD-RELATED"/>
    <property type="match status" value="1"/>
</dbReference>
<evidence type="ECO:0000313" key="7">
    <source>
        <dbReference type="EMBL" id="TPF75417.1"/>
    </source>
</evidence>
<evidence type="ECO:0000259" key="6">
    <source>
        <dbReference type="PROSITE" id="PS51898"/>
    </source>
</evidence>
<dbReference type="SUPFAM" id="SSF46689">
    <property type="entry name" value="Homeodomain-like"/>
    <property type="match status" value="1"/>
</dbReference>
<evidence type="ECO:0000313" key="8">
    <source>
        <dbReference type="Proteomes" id="UP000315388"/>
    </source>
</evidence>
<keyword evidence="4" id="KW-0233">DNA recombination</keyword>
<feature type="domain" description="HTH araC/xylS-type" evidence="5">
    <location>
        <begin position="274"/>
        <end position="375"/>
    </location>
</feature>
<evidence type="ECO:0000256" key="4">
    <source>
        <dbReference type="ARBA" id="ARBA00023172"/>
    </source>
</evidence>
<dbReference type="CDD" id="cd00397">
    <property type="entry name" value="DNA_BRE_C"/>
    <property type="match status" value="1"/>
</dbReference>
<dbReference type="GO" id="GO:0015074">
    <property type="term" value="P:DNA integration"/>
    <property type="evidence" value="ECO:0007669"/>
    <property type="project" value="UniProtKB-KW"/>
</dbReference>
<evidence type="ECO:0000256" key="1">
    <source>
        <dbReference type="ARBA" id="ARBA00022908"/>
    </source>
</evidence>
<evidence type="ECO:0000256" key="2">
    <source>
        <dbReference type="ARBA" id="ARBA00023015"/>
    </source>
</evidence>
<dbReference type="OrthoDB" id="9801717at2"/>
<dbReference type="InterPro" id="IPR009057">
    <property type="entry name" value="Homeodomain-like_sf"/>
</dbReference>
<dbReference type="Proteomes" id="UP000315388">
    <property type="component" value="Unassembled WGS sequence"/>
</dbReference>
<dbReference type="PROSITE" id="PS51898">
    <property type="entry name" value="TYR_RECOMBINASE"/>
    <property type="match status" value="1"/>
</dbReference>
<dbReference type="Gene3D" id="1.10.10.60">
    <property type="entry name" value="Homeodomain-like"/>
    <property type="match status" value="2"/>
</dbReference>
<dbReference type="RefSeq" id="WP_140904855.1">
    <property type="nucleotide sequence ID" value="NZ_JBHTMD010000013.1"/>
</dbReference>
<dbReference type="SMART" id="SM00342">
    <property type="entry name" value="HTH_ARAC"/>
    <property type="match status" value="1"/>
</dbReference>
<dbReference type="Pfam" id="PF00589">
    <property type="entry name" value="Phage_integrase"/>
    <property type="match status" value="1"/>
</dbReference>
<keyword evidence="2" id="KW-0805">Transcription regulation</keyword>
<comment type="caution">
    <text evidence="7">The sequence shown here is derived from an EMBL/GenBank/DDBJ whole genome shotgun (WGS) entry which is preliminary data.</text>
</comment>
<dbReference type="InterPro" id="IPR011010">
    <property type="entry name" value="DNA_brk_join_enz"/>
</dbReference>
<dbReference type="Pfam" id="PF12833">
    <property type="entry name" value="HTH_18"/>
    <property type="match status" value="1"/>
</dbReference>
<keyword evidence="3" id="KW-0804">Transcription</keyword>
<dbReference type="GO" id="GO:0003700">
    <property type="term" value="F:DNA-binding transcription factor activity"/>
    <property type="evidence" value="ECO:0007669"/>
    <property type="project" value="InterPro"/>
</dbReference>
<evidence type="ECO:0000259" key="5">
    <source>
        <dbReference type="PROSITE" id="PS01124"/>
    </source>
</evidence>
<sequence length="390" mass="44416">MNLFGKRKYLNKHEREAFLEEAKKNEISSYLFCRILHETGIRISECLNIKPINIDFTENNLYIESLKKRKKGVFRRIPLSDVTILLFKKYIQDARIPKNQPLWDCSRMTAYRIVNRIMLKAGISADQASPKALRHAFAVSAIEAGIPISLIQKWLGHVDLKTTSIYTDLVGHEERSQASRLWSVERKDTIFPDSSSIELKHGISPVQPASEYINYANTTLITISGSGSDTRSGIIETQTIAPLTRYVHDNEEPQKPARTVKTAEKISPPVADRIAIEIYINKNLLDPDLNISLISQQFNLSKSAIHRMFKQDEGLASFITKKRLSIAFRWLSAPSQPHQMDLETIACNLGFSSQRSFSDAFFIHFGYHPSKMRRYAPALRNVKLEASAHL</sequence>
<organism evidence="7 8">
    <name type="scientific">Brucella gallinifaecis</name>
    <dbReference type="NCBI Taxonomy" id="215590"/>
    <lineage>
        <taxon>Bacteria</taxon>
        <taxon>Pseudomonadati</taxon>
        <taxon>Pseudomonadota</taxon>
        <taxon>Alphaproteobacteria</taxon>
        <taxon>Hyphomicrobiales</taxon>
        <taxon>Brucellaceae</taxon>
        <taxon>Brucella/Ochrobactrum group</taxon>
        <taxon>Brucella</taxon>
    </lineage>
</organism>
<dbReference type="EMBL" id="VEWJ01000005">
    <property type="protein sequence ID" value="TPF75417.1"/>
    <property type="molecule type" value="Genomic_DNA"/>
</dbReference>
<dbReference type="Gene3D" id="1.10.443.10">
    <property type="entry name" value="Intergrase catalytic core"/>
    <property type="match status" value="1"/>
</dbReference>
<dbReference type="PROSITE" id="PS01124">
    <property type="entry name" value="HTH_ARAC_FAMILY_2"/>
    <property type="match status" value="1"/>
</dbReference>
<dbReference type="PANTHER" id="PTHR30349">
    <property type="entry name" value="PHAGE INTEGRASE-RELATED"/>
    <property type="match status" value="1"/>
</dbReference>
<protein>
    <submittedName>
        <fullName evidence="7">Helix-turn-helix domain-containing protein</fullName>
    </submittedName>
</protein>
<gene>
    <name evidence="7" type="ORF">FHY56_09140</name>
</gene>
<name>A0A502BNN0_9HYPH</name>